<evidence type="ECO:0000313" key="4">
    <source>
        <dbReference type="Proteomes" id="UP001595955"/>
    </source>
</evidence>
<gene>
    <name evidence="3" type="ORF">ACFO3F_02685</name>
</gene>
<sequence length="287" mass="29618">MRTVEQITAAVTDHGEGPVWSPAWGGLRFVDMLAGDLLALRPDGAVERRHVGRVAAFVRPRAHGGYVVATEHGIELADDVDGAPARAVEVTHAPGIRMNEGTAAPDGSLYVGTSAWDQTPGAAALYRVGADLAVEPVLDGITISNGLGFSPDGASAYYVDSPTGRLDLFDVVDGRLVDRRVLVDRRGADGALDGELDGLVVDAQGTIWVAVYGAATVLRYAPDGTLLERVVLPVPHVTACTLGGPDLTDLFVTTSRGGLGAAAAPGAGALFRVEVDVPGLPVLPFAG</sequence>
<dbReference type="PRINTS" id="PR01790">
    <property type="entry name" value="SMP30FAMILY"/>
</dbReference>
<comment type="caution">
    <text evidence="3">The sequence shown here is derived from an EMBL/GenBank/DDBJ whole genome shotgun (WGS) entry which is preliminary data.</text>
</comment>
<evidence type="ECO:0000256" key="1">
    <source>
        <dbReference type="ARBA" id="ARBA00008853"/>
    </source>
</evidence>
<dbReference type="Proteomes" id="UP001595955">
    <property type="component" value="Unassembled WGS sequence"/>
</dbReference>
<dbReference type="InterPro" id="IPR011042">
    <property type="entry name" value="6-blade_b-propeller_TolB-like"/>
</dbReference>
<dbReference type="SUPFAM" id="SSF63829">
    <property type="entry name" value="Calcium-dependent phosphotriesterase"/>
    <property type="match status" value="1"/>
</dbReference>
<dbReference type="InterPro" id="IPR005511">
    <property type="entry name" value="SMP-30"/>
</dbReference>
<dbReference type="Pfam" id="PF08450">
    <property type="entry name" value="SGL"/>
    <property type="match status" value="1"/>
</dbReference>
<keyword evidence="4" id="KW-1185">Reference proteome</keyword>
<proteinExistence type="inferred from homology"/>
<dbReference type="InterPro" id="IPR013658">
    <property type="entry name" value="SGL"/>
</dbReference>
<organism evidence="3 4">
    <name type="scientific">Georgenia faecalis</name>
    <dbReference type="NCBI Taxonomy" id="2483799"/>
    <lineage>
        <taxon>Bacteria</taxon>
        <taxon>Bacillati</taxon>
        <taxon>Actinomycetota</taxon>
        <taxon>Actinomycetes</taxon>
        <taxon>Micrococcales</taxon>
        <taxon>Bogoriellaceae</taxon>
        <taxon>Georgenia</taxon>
    </lineage>
</organism>
<name>A0ABV9D8A8_9MICO</name>
<evidence type="ECO:0000259" key="2">
    <source>
        <dbReference type="Pfam" id="PF08450"/>
    </source>
</evidence>
<evidence type="ECO:0000313" key="3">
    <source>
        <dbReference type="EMBL" id="MFC4554143.1"/>
    </source>
</evidence>
<comment type="similarity">
    <text evidence="1">Belongs to the SMP-30/CGR1 family.</text>
</comment>
<dbReference type="PANTHER" id="PTHR10907:SF47">
    <property type="entry name" value="REGUCALCIN"/>
    <property type="match status" value="1"/>
</dbReference>
<accession>A0ABV9D8A8</accession>
<reference evidence="4" key="1">
    <citation type="journal article" date="2019" name="Int. J. Syst. Evol. Microbiol.">
        <title>The Global Catalogue of Microorganisms (GCM) 10K type strain sequencing project: providing services to taxonomists for standard genome sequencing and annotation.</title>
        <authorList>
            <consortium name="The Broad Institute Genomics Platform"/>
            <consortium name="The Broad Institute Genome Sequencing Center for Infectious Disease"/>
            <person name="Wu L."/>
            <person name="Ma J."/>
        </authorList>
    </citation>
    <scope>NUCLEOTIDE SEQUENCE [LARGE SCALE GENOMIC DNA]</scope>
    <source>
        <strain evidence="4">JCM 3369</strain>
    </source>
</reference>
<feature type="domain" description="SMP-30/Gluconolactonase/LRE-like region" evidence="2">
    <location>
        <begin position="15"/>
        <end position="255"/>
    </location>
</feature>
<dbReference type="RefSeq" id="WP_122824688.1">
    <property type="nucleotide sequence ID" value="NZ_CP033325.1"/>
</dbReference>
<dbReference type="PANTHER" id="PTHR10907">
    <property type="entry name" value="REGUCALCIN"/>
    <property type="match status" value="1"/>
</dbReference>
<dbReference type="EMBL" id="JBHSGF010000002">
    <property type="protein sequence ID" value="MFC4554143.1"/>
    <property type="molecule type" value="Genomic_DNA"/>
</dbReference>
<protein>
    <submittedName>
        <fullName evidence="3">SMP-30/gluconolactonase/LRE family protein</fullName>
    </submittedName>
</protein>
<dbReference type="Gene3D" id="2.120.10.30">
    <property type="entry name" value="TolB, C-terminal domain"/>
    <property type="match status" value="1"/>
</dbReference>